<dbReference type="InterPro" id="IPR026268">
    <property type="entry name" value="RseC"/>
</dbReference>
<dbReference type="Proteomes" id="UP001222800">
    <property type="component" value="Chromosome"/>
</dbReference>
<dbReference type="PANTHER" id="PTHR35867:SF1">
    <property type="entry name" value="PROTEIN RSEC"/>
    <property type="match status" value="1"/>
</dbReference>
<evidence type="ECO:0000313" key="3">
    <source>
        <dbReference type="Proteomes" id="UP001222800"/>
    </source>
</evidence>
<protein>
    <submittedName>
        <fullName evidence="2">SoxR reducing system RseC family protein</fullName>
    </submittedName>
</protein>
<dbReference type="Pfam" id="PF04246">
    <property type="entry name" value="RseC_MucC"/>
    <property type="match status" value="1"/>
</dbReference>
<dbReference type="EMBL" id="CP120733">
    <property type="protein sequence ID" value="WFD09665.1"/>
    <property type="molecule type" value="Genomic_DNA"/>
</dbReference>
<keyword evidence="1" id="KW-0812">Transmembrane</keyword>
<keyword evidence="1" id="KW-1133">Transmembrane helix</keyword>
<sequence length="141" mass="15769">MENVGRVIETKDNFAKLEVRRASACGEKCSSCKGGCSTTGIYINIENTINAKSGNFVKIETETKSIMKIAFIVYLLPLFMLILGIFSSSFIYNQFNITFSSEVFSLLVGLLFMGISCIIIKLVDLMYQSKGTLQYKMIKKL</sequence>
<proteinExistence type="predicted"/>
<dbReference type="PANTHER" id="PTHR35867">
    <property type="entry name" value="PROTEIN RSEC"/>
    <property type="match status" value="1"/>
</dbReference>
<name>A0ABY8E9S9_9FIRM</name>
<reference evidence="2 3" key="1">
    <citation type="submission" date="2023-03" db="EMBL/GenBank/DDBJ databases">
        <title>Complete genome sequence of Tepidibacter sp. SWIR-1, isolated from a deep-sea hydrothermal vent.</title>
        <authorList>
            <person name="Li X."/>
        </authorList>
    </citation>
    <scope>NUCLEOTIDE SEQUENCE [LARGE SCALE GENOMIC DNA]</scope>
    <source>
        <strain evidence="2 3">SWIR-1</strain>
    </source>
</reference>
<organism evidence="2 3">
    <name type="scientific">Tepidibacter hydrothermalis</name>
    <dbReference type="NCBI Taxonomy" id="3036126"/>
    <lineage>
        <taxon>Bacteria</taxon>
        <taxon>Bacillati</taxon>
        <taxon>Bacillota</taxon>
        <taxon>Clostridia</taxon>
        <taxon>Peptostreptococcales</taxon>
        <taxon>Peptostreptococcaceae</taxon>
        <taxon>Tepidibacter</taxon>
    </lineage>
</organism>
<feature type="transmembrane region" description="Helical" evidence="1">
    <location>
        <begin position="104"/>
        <end position="127"/>
    </location>
</feature>
<dbReference type="RefSeq" id="WP_277731598.1">
    <property type="nucleotide sequence ID" value="NZ_CP120733.1"/>
</dbReference>
<keyword evidence="1" id="KW-0472">Membrane</keyword>
<accession>A0ABY8E9S9</accession>
<keyword evidence="3" id="KW-1185">Reference proteome</keyword>
<dbReference type="PIRSF" id="PIRSF004923">
    <property type="entry name" value="RseC"/>
    <property type="match status" value="1"/>
</dbReference>
<dbReference type="InterPro" id="IPR007359">
    <property type="entry name" value="SigmaE_reg_RseC_MucC"/>
</dbReference>
<gene>
    <name evidence="2" type="ORF">P4S50_14905</name>
</gene>
<evidence type="ECO:0000313" key="2">
    <source>
        <dbReference type="EMBL" id="WFD09665.1"/>
    </source>
</evidence>
<evidence type="ECO:0000256" key="1">
    <source>
        <dbReference type="SAM" id="Phobius"/>
    </source>
</evidence>
<feature type="transmembrane region" description="Helical" evidence="1">
    <location>
        <begin position="71"/>
        <end position="92"/>
    </location>
</feature>